<evidence type="ECO:0000313" key="2">
    <source>
        <dbReference type="Proteomes" id="UP000636479"/>
    </source>
</evidence>
<reference evidence="1" key="1">
    <citation type="submission" date="2020-05" db="EMBL/GenBank/DDBJ databases">
        <title>Mycena genomes resolve the evolution of fungal bioluminescence.</title>
        <authorList>
            <person name="Tsai I.J."/>
        </authorList>
    </citation>
    <scope>NUCLEOTIDE SEQUENCE</scope>
    <source>
        <strain evidence="1">171206Taipei</strain>
    </source>
</reference>
<name>A0A8H6WGV7_9AGAR</name>
<dbReference type="EMBL" id="JACAZF010000001">
    <property type="protein sequence ID" value="KAF7316321.1"/>
    <property type="molecule type" value="Genomic_DNA"/>
</dbReference>
<evidence type="ECO:0000313" key="1">
    <source>
        <dbReference type="EMBL" id="KAF7316321.1"/>
    </source>
</evidence>
<keyword evidence="2" id="KW-1185">Reference proteome</keyword>
<organism evidence="1 2">
    <name type="scientific">Mycena indigotica</name>
    <dbReference type="NCBI Taxonomy" id="2126181"/>
    <lineage>
        <taxon>Eukaryota</taxon>
        <taxon>Fungi</taxon>
        <taxon>Dikarya</taxon>
        <taxon>Basidiomycota</taxon>
        <taxon>Agaricomycotina</taxon>
        <taxon>Agaricomycetes</taxon>
        <taxon>Agaricomycetidae</taxon>
        <taxon>Agaricales</taxon>
        <taxon>Marasmiineae</taxon>
        <taxon>Mycenaceae</taxon>
        <taxon>Mycena</taxon>
    </lineage>
</organism>
<accession>A0A8H6WGV7</accession>
<dbReference type="AlphaFoldDB" id="A0A8H6WGV7"/>
<dbReference type="GeneID" id="59340950"/>
<sequence length="323" mass="35399">MADFEPIVAKWMLATAQLDGENRMGVPLDSVKEESISVRDVSNGNLLKIMVEKAPGKREEAVFTTVGQLVDCDLPPITWKIVKKAVGGQVLQRAAVTGFKSAPFLKGLEILSNLETKLGAAVPRDIPVKATCTTYAENVKDVALVTSTRYFTRARKPIPASDRRPIPSTVDPHGLLARSENEKTAFCTDNIVHYVKLVDNQIVVKDPSSFAVGDLIQLGFAMHAYRMFDVEAGPSFVIKLVLRSLLYLDTPSATKPENANTVIKRKLINDTYEEQHAKRLRRAANPLADRVFAEVIVAPDSSDDEDQGGLNLLDLDISGRTGN</sequence>
<dbReference type="OrthoDB" id="3269456at2759"/>
<dbReference type="Proteomes" id="UP000636479">
    <property type="component" value="Unassembled WGS sequence"/>
</dbReference>
<gene>
    <name evidence="1" type="ORF">MIND_00150900</name>
</gene>
<protein>
    <submittedName>
        <fullName evidence="1">Uncharacterized protein</fullName>
    </submittedName>
</protein>
<comment type="caution">
    <text evidence="1">The sequence shown here is derived from an EMBL/GenBank/DDBJ whole genome shotgun (WGS) entry which is preliminary data.</text>
</comment>
<proteinExistence type="predicted"/>
<dbReference type="RefSeq" id="XP_037226344.1">
    <property type="nucleotide sequence ID" value="XM_037358434.1"/>
</dbReference>